<sequence length="643" mass="71056">MSKDMPWRPTMTTSSSRFSAVKGYISQRNVPTALQRKVSADGTKQSWKAWAGEKISAGMRGTVGGGSGQGSERVALFPGWATRRYRRDTAGRLQDAFDIELFISGFASTHRAPESASRSQRAFIRLAKGFAALPKLDGSGDGRLSRSTEDLLSSVNLPPRPTEITEEYEVEALERQFQQINAPNNEEDDTASESDESPIVTSNTAVSVPSDVRRLHRNLETRIQPFWSSVISSRTVRLQLFASPLKTDGAPARHNTMEEQDARTHGPVTSRDLVTGVDGSFQARIHVSWEELCQHPGALHIAFGDPLLEHELLVSATLFPASSSNVLQPPASPIETKSLHVTLTYSPIRVISDIDDTVKKSNVLGGAREIFHNVFVKELKDIIIPGMGEWYTRMWKRGVRFHYVSNGPFEILPVLADFFPVAQLPPGSIKLRSYAGRSLFSGLLSAPAARKRAGVQEILLAFPESKFFLIGDSGEQDLELYVELASDHPTQVLGVFIRDVESWEAISDPTGKRATGRSLSGESSKAKWSISRPSSRPSTPAAYALPPQTEYFPSKQLNKEPESILSMTPMTATANEPTSFPPTRSNSTSTLGSVSEPERRRNELQLRVWRARTQLPPHIPLRVFRTPAECTVEADEILARERL</sequence>
<dbReference type="Proteomes" id="UP001221142">
    <property type="component" value="Unassembled WGS sequence"/>
</dbReference>
<feature type="region of interest" description="Disordered" evidence="1">
    <location>
        <begin position="180"/>
        <end position="201"/>
    </location>
</feature>
<dbReference type="SUPFAM" id="SSF56784">
    <property type="entry name" value="HAD-like"/>
    <property type="match status" value="1"/>
</dbReference>
<dbReference type="PANTHER" id="PTHR28208:SF3">
    <property type="entry name" value="PHOSPHATIDATE PHOSPHATASE APP1"/>
    <property type="match status" value="1"/>
</dbReference>
<comment type="caution">
    <text evidence="3">The sequence shown here is derived from an EMBL/GenBank/DDBJ whole genome shotgun (WGS) entry which is preliminary data.</text>
</comment>
<feature type="region of interest" description="Disordered" evidence="1">
    <location>
        <begin position="508"/>
        <end position="554"/>
    </location>
</feature>
<dbReference type="AlphaFoldDB" id="A0AAD7CEJ5"/>
<dbReference type="Pfam" id="PF09949">
    <property type="entry name" value="APP1_cat"/>
    <property type="match status" value="1"/>
</dbReference>
<evidence type="ECO:0000256" key="1">
    <source>
        <dbReference type="SAM" id="MobiDB-lite"/>
    </source>
</evidence>
<evidence type="ECO:0000313" key="4">
    <source>
        <dbReference type="Proteomes" id="UP001221142"/>
    </source>
</evidence>
<accession>A0AAD7CEJ5</accession>
<protein>
    <recommendedName>
        <fullName evidence="2">Phosphatidate phosphatase APP1 catalytic domain-containing protein</fullName>
    </recommendedName>
</protein>
<name>A0AAD7CEJ5_9AGAR</name>
<keyword evidence="4" id="KW-1185">Reference proteome</keyword>
<feature type="compositionally biased region" description="Polar residues" evidence="1">
    <location>
        <begin position="572"/>
        <end position="593"/>
    </location>
</feature>
<feature type="domain" description="Phosphatidate phosphatase APP1 catalytic" evidence="2">
    <location>
        <begin position="348"/>
        <end position="499"/>
    </location>
</feature>
<dbReference type="InterPro" id="IPR019236">
    <property type="entry name" value="APP1_cat"/>
</dbReference>
<proteinExistence type="predicted"/>
<dbReference type="EMBL" id="JARKIF010000002">
    <property type="protein sequence ID" value="KAJ7647005.1"/>
    <property type="molecule type" value="Genomic_DNA"/>
</dbReference>
<dbReference type="InterPro" id="IPR052935">
    <property type="entry name" value="Mg2+_PAP"/>
</dbReference>
<feature type="compositionally biased region" description="Acidic residues" evidence="1">
    <location>
        <begin position="185"/>
        <end position="196"/>
    </location>
</feature>
<reference evidence="3" key="1">
    <citation type="submission" date="2023-03" db="EMBL/GenBank/DDBJ databases">
        <title>Massive genome expansion in bonnet fungi (Mycena s.s.) driven by repeated elements and novel gene families across ecological guilds.</title>
        <authorList>
            <consortium name="Lawrence Berkeley National Laboratory"/>
            <person name="Harder C.B."/>
            <person name="Miyauchi S."/>
            <person name="Viragh M."/>
            <person name="Kuo A."/>
            <person name="Thoen E."/>
            <person name="Andreopoulos B."/>
            <person name="Lu D."/>
            <person name="Skrede I."/>
            <person name="Drula E."/>
            <person name="Henrissat B."/>
            <person name="Morin E."/>
            <person name="Kohler A."/>
            <person name="Barry K."/>
            <person name="LaButti K."/>
            <person name="Morin E."/>
            <person name="Salamov A."/>
            <person name="Lipzen A."/>
            <person name="Mereny Z."/>
            <person name="Hegedus B."/>
            <person name="Baldrian P."/>
            <person name="Stursova M."/>
            <person name="Weitz H."/>
            <person name="Taylor A."/>
            <person name="Grigoriev I.V."/>
            <person name="Nagy L.G."/>
            <person name="Martin F."/>
            <person name="Kauserud H."/>
        </authorList>
    </citation>
    <scope>NUCLEOTIDE SEQUENCE</scope>
    <source>
        <strain evidence="3">9284</strain>
    </source>
</reference>
<dbReference type="GO" id="GO:0008195">
    <property type="term" value="F:phosphatidate phosphatase activity"/>
    <property type="evidence" value="ECO:0007669"/>
    <property type="project" value="InterPro"/>
</dbReference>
<feature type="region of interest" description="Disordered" evidence="1">
    <location>
        <begin position="247"/>
        <end position="271"/>
    </location>
</feature>
<evidence type="ECO:0000313" key="3">
    <source>
        <dbReference type="EMBL" id="KAJ7647005.1"/>
    </source>
</evidence>
<dbReference type="InterPro" id="IPR036412">
    <property type="entry name" value="HAD-like_sf"/>
</dbReference>
<feature type="compositionally biased region" description="Low complexity" evidence="1">
    <location>
        <begin position="529"/>
        <end position="538"/>
    </location>
</feature>
<gene>
    <name evidence="3" type="ORF">FB45DRAFT_781417</name>
</gene>
<dbReference type="PANTHER" id="PTHR28208">
    <property type="entry name" value="PHOSPHATIDATE PHOSPHATASE APP1"/>
    <property type="match status" value="1"/>
</dbReference>
<feature type="compositionally biased region" description="Basic and acidic residues" evidence="1">
    <location>
        <begin position="255"/>
        <end position="264"/>
    </location>
</feature>
<feature type="region of interest" description="Disordered" evidence="1">
    <location>
        <begin position="572"/>
        <end position="601"/>
    </location>
</feature>
<dbReference type="GO" id="GO:0030479">
    <property type="term" value="C:actin cortical patch"/>
    <property type="evidence" value="ECO:0007669"/>
    <property type="project" value="TreeGrafter"/>
</dbReference>
<organism evidence="3 4">
    <name type="scientific">Roridomyces roridus</name>
    <dbReference type="NCBI Taxonomy" id="1738132"/>
    <lineage>
        <taxon>Eukaryota</taxon>
        <taxon>Fungi</taxon>
        <taxon>Dikarya</taxon>
        <taxon>Basidiomycota</taxon>
        <taxon>Agaricomycotina</taxon>
        <taxon>Agaricomycetes</taxon>
        <taxon>Agaricomycetidae</taxon>
        <taxon>Agaricales</taxon>
        <taxon>Marasmiineae</taxon>
        <taxon>Mycenaceae</taxon>
        <taxon>Roridomyces</taxon>
    </lineage>
</organism>
<evidence type="ECO:0000259" key="2">
    <source>
        <dbReference type="Pfam" id="PF09949"/>
    </source>
</evidence>